<protein>
    <submittedName>
        <fullName evidence="1">Uncharacterized protein</fullName>
    </submittedName>
</protein>
<evidence type="ECO:0000313" key="1">
    <source>
        <dbReference type="EMBL" id="WPL18116.1"/>
    </source>
</evidence>
<reference evidence="1 2" key="1">
    <citation type="journal article" date="2023" name="Microorganisms">
        <title>Thiorhodovibrio frisius and Trv. litoralis spp. nov., Two Novel Members from a Clade of Fastidious Purple Sulfur Bacteria That Exhibit Unique Red-Shifted Light-Harvesting Capabilities.</title>
        <authorList>
            <person name="Methner A."/>
            <person name="Kuzyk S.B."/>
            <person name="Petersen J."/>
            <person name="Bauer S."/>
            <person name="Brinkmann H."/>
            <person name="Sichau K."/>
            <person name="Wanner G."/>
            <person name="Wolf J."/>
            <person name="Neumann-Schaal M."/>
            <person name="Henke P."/>
            <person name="Tank M."/>
            <person name="Sproer C."/>
            <person name="Bunk B."/>
            <person name="Overmann J."/>
        </authorList>
    </citation>
    <scope>NUCLEOTIDE SEQUENCE [LARGE SCALE GENOMIC DNA]</scope>
    <source>
        <strain evidence="1 2">DSM 6702</strain>
    </source>
</reference>
<dbReference type="EMBL" id="CP121472">
    <property type="protein sequence ID" value="WPL18116.1"/>
    <property type="molecule type" value="Genomic_DNA"/>
</dbReference>
<name>A0ABZ0SDH7_9GAMM</name>
<dbReference type="Proteomes" id="UP001432180">
    <property type="component" value="Chromosome"/>
</dbReference>
<organism evidence="1 2">
    <name type="scientific">Thiorhodovibrio winogradskyi</name>
    <dbReference type="NCBI Taxonomy" id="77007"/>
    <lineage>
        <taxon>Bacteria</taxon>
        <taxon>Pseudomonadati</taxon>
        <taxon>Pseudomonadota</taxon>
        <taxon>Gammaproteobacteria</taxon>
        <taxon>Chromatiales</taxon>
        <taxon>Chromatiaceae</taxon>
        <taxon>Thiorhodovibrio</taxon>
    </lineage>
</organism>
<sequence>MDLVNFRDEWGANQPLAPLWRSLTEQPWPPPILAPTGARRPLCQQAVASPRILSFPGGFQTGEQCFGQSPAMVMRSMSQEPVRVLPG</sequence>
<evidence type="ECO:0000313" key="2">
    <source>
        <dbReference type="Proteomes" id="UP001432180"/>
    </source>
</evidence>
<keyword evidence="2" id="KW-1185">Reference proteome</keyword>
<gene>
    <name evidence="1" type="ORF">Thiowin_03168</name>
</gene>
<accession>A0ABZ0SDH7</accession>
<proteinExistence type="predicted"/>